<comment type="caution">
    <text evidence="1">The sequence shown here is derived from an EMBL/GenBank/DDBJ whole genome shotgun (WGS) entry which is preliminary data.</text>
</comment>
<name>A0A9R1W725_LACSA</name>
<evidence type="ECO:0000313" key="1">
    <source>
        <dbReference type="EMBL" id="KAJ0217512.1"/>
    </source>
</evidence>
<sequence>METESTIVLQSMLQMWKKINPVPKPNHSYTDLHKIIETVVVQCKDPRCNNSDFHIGSEEAVRYMCIRVEKNKPSSQTQSFLYRPSQNYRNCCCSVYIIPINVQDGIDTIGLTLFDREAKRLLDICAYELKKIHEAIYYIIHILKSENI</sequence>
<gene>
    <name evidence="1" type="ORF">LSAT_V11C300110420</name>
</gene>
<evidence type="ECO:0008006" key="3">
    <source>
        <dbReference type="Google" id="ProtNLM"/>
    </source>
</evidence>
<evidence type="ECO:0000313" key="2">
    <source>
        <dbReference type="Proteomes" id="UP000235145"/>
    </source>
</evidence>
<organism evidence="1 2">
    <name type="scientific">Lactuca sativa</name>
    <name type="common">Garden lettuce</name>
    <dbReference type="NCBI Taxonomy" id="4236"/>
    <lineage>
        <taxon>Eukaryota</taxon>
        <taxon>Viridiplantae</taxon>
        <taxon>Streptophyta</taxon>
        <taxon>Embryophyta</taxon>
        <taxon>Tracheophyta</taxon>
        <taxon>Spermatophyta</taxon>
        <taxon>Magnoliopsida</taxon>
        <taxon>eudicotyledons</taxon>
        <taxon>Gunneridae</taxon>
        <taxon>Pentapetalae</taxon>
        <taxon>asterids</taxon>
        <taxon>campanulids</taxon>
        <taxon>Asterales</taxon>
        <taxon>Asteraceae</taxon>
        <taxon>Cichorioideae</taxon>
        <taxon>Cichorieae</taxon>
        <taxon>Lactucinae</taxon>
        <taxon>Lactuca</taxon>
    </lineage>
</organism>
<reference evidence="1 2" key="1">
    <citation type="journal article" date="2017" name="Nat. Commun.">
        <title>Genome assembly with in vitro proximity ligation data and whole-genome triplication in lettuce.</title>
        <authorList>
            <person name="Reyes-Chin-Wo S."/>
            <person name="Wang Z."/>
            <person name="Yang X."/>
            <person name="Kozik A."/>
            <person name="Arikit S."/>
            <person name="Song C."/>
            <person name="Xia L."/>
            <person name="Froenicke L."/>
            <person name="Lavelle D.O."/>
            <person name="Truco M.J."/>
            <person name="Xia R."/>
            <person name="Zhu S."/>
            <person name="Xu C."/>
            <person name="Xu H."/>
            <person name="Xu X."/>
            <person name="Cox K."/>
            <person name="Korf I."/>
            <person name="Meyers B.C."/>
            <person name="Michelmore R.W."/>
        </authorList>
    </citation>
    <scope>NUCLEOTIDE SEQUENCE [LARGE SCALE GENOMIC DNA]</scope>
    <source>
        <strain evidence="2">cv. Salinas</strain>
        <tissue evidence="1">Seedlings</tissue>
    </source>
</reference>
<proteinExistence type="predicted"/>
<dbReference type="AlphaFoldDB" id="A0A9R1W725"/>
<dbReference type="InterPro" id="IPR012340">
    <property type="entry name" value="NA-bd_OB-fold"/>
</dbReference>
<dbReference type="EMBL" id="NBSK02000003">
    <property type="protein sequence ID" value="KAJ0217512.1"/>
    <property type="molecule type" value="Genomic_DNA"/>
</dbReference>
<protein>
    <recommendedName>
        <fullName evidence="3">Replication factor A C-terminal domain-containing protein</fullName>
    </recommendedName>
</protein>
<dbReference type="Proteomes" id="UP000235145">
    <property type="component" value="Unassembled WGS sequence"/>
</dbReference>
<keyword evidence="2" id="KW-1185">Reference proteome</keyword>
<dbReference type="Gene3D" id="2.40.50.140">
    <property type="entry name" value="Nucleic acid-binding proteins"/>
    <property type="match status" value="1"/>
</dbReference>
<accession>A0A9R1W725</accession>